<protein>
    <submittedName>
        <fullName evidence="2">Uncharacterized protein</fullName>
    </submittedName>
</protein>
<gene>
    <name evidence="2" type="ORF">DMN91_009131</name>
</gene>
<organism evidence="2 3">
    <name type="scientific">Ooceraea biroi</name>
    <name type="common">Clonal raider ant</name>
    <name type="synonym">Cerapachys biroi</name>
    <dbReference type="NCBI Taxonomy" id="2015173"/>
    <lineage>
        <taxon>Eukaryota</taxon>
        <taxon>Metazoa</taxon>
        <taxon>Ecdysozoa</taxon>
        <taxon>Arthropoda</taxon>
        <taxon>Hexapoda</taxon>
        <taxon>Insecta</taxon>
        <taxon>Pterygota</taxon>
        <taxon>Neoptera</taxon>
        <taxon>Endopterygota</taxon>
        <taxon>Hymenoptera</taxon>
        <taxon>Apocrita</taxon>
        <taxon>Aculeata</taxon>
        <taxon>Formicoidea</taxon>
        <taxon>Formicidae</taxon>
        <taxon>Dorylinae</taxon>
        <taxon>Ooceraea</taxon>
    </lineage>
</organism>
<name>A0A3L8DEE6_OOCBI</name>
<dbReference type="Proteomes" id="UP000279307">
    <property type="component" value="Chromosome 9"/>
</dbReference>
<evidence type="ECO:0000256" key="1">
    <source>
        <dbReference type="SAM" id="MobiDB-lite"/>
    </source>
</evidence>
<proteinExistence type="predicted"/>
<dbReference type="AlphaFoldDB" id="A0A3L8DEE6"/>
<evidence type="ECO:0000313" key="3">
    <source>
        <dbReference type="Proteomes" id="UP000279307"/>
    </source>
</evidence>
<evidence type="ECO:0000313" key="2">
    <source>
        <dbReference type="EMBL" id="RLU18774.1"/>
    </source>
</evidence>
<dbReference type="EMBL" id="QOIP01000009">
    <property type="protein sequence ID" value="RLU18774.1"/>
    <property type="molecule type" value="Genomic_DNA"/>
</dbReference>
<sequence length="125" mass="12829">MRRAHSTFSAPRQVYASLSALSGEIGIATREDARRCQLGYRPSVVRDSRASAHAHHEPHATAGVAGGRALRIVPGACIFLWCVGALGISKSKIVQLVSSGVSAAGTSASAGASETTSSTPAGREE</sequence>
<accession>A0A3L8DEE6</accession>
<feature type="region of interest" description="Disordered" evidence="1">
    <location>
        <begin position="102"/>
        <end position="125"/>
    </location>
</feature>
<reference evidence="2 3" key="1">
    <citation type="journal article" date="2018" name="Genome Res.">
        <title>The genomic architecture and molecular evolution of ant odorant receptors.</title>
        <authorList>
            <person name="McKenzie S.K."/>
            <person name="Kronauer D.J.C."/>
        </authorList>
    </citation>
    <scope>NUCLEOTIDE SEQUENCE [LARGE SCALE GENOMIC DNA]</scope>
    <source>
        <strain evidence="2">Clonal line C1</strain>
    </source>
</reference>
<comment type="caution">
    <text evidence="2">The sequence shown here is derived from an EMBL/GenBank/DDBJ whole genome shotgun (WGS) entry which is preliminary data.</text>
</comment>